<dbReference type="Gene3D" id="3.40.1390.20">
    <property type="entry name" value="HprK N-terminal domain-like"/>
    <property type="match status" value="1"/>
</dbReference>
<dbReference type="RefSeq" id="WP_120274915.1">
    <property type="nucleotide sequence ID" value="NZ_RAPN01000003.1"/>
</dbReference>
<name>A0A419VXJ4_9BACT</name>
<evidence type="ECO:0000313" key="3">
    <source>
        <dbReference type="Proteomes" id="UP000283387"/>
    </source>
</evidence>
<keyword evidence="3" id="KW-1185">Reference proteome</keyword>
<dbReference type="AlphaFoldDB" id="A0A419VXJ4"/>
<evidence type="ECO:0008006" key="4">
    <source>
        <dbReference type="Google" id="ProtNLM"/>
    </source>
</evidence>
<evidence type="ECO:0000313" key="2">
    <source>
        <dbReference type="EMBL" id="RKD87899.1"/>
    </source>
</evidence>
<evidence type="ECO:0000256" key="1">
    <source>
        <dbReference type="ARBA" id="ARBA00011643"/>
    </source>
</evidence>
<dbReference type="InterPro" id="IPR028979">
    <property type="entry name" value="Ser_kin/Pase_Hpr-like_N_sf"/>
</dbReference>
<reference evidence="2 3" key="1">
    <citation type="submission" date="2018-09" db="EMBL/GenBank/DDBJ databases">
        <title>Genomic Encyclopedia of Archaeal and Bacterial Type Strains, Phase II (KMG-II): from individual species to whole genera.</title>
        <authorList>
            <person name="Goeker M."/>
        </authorList>
    </citation>
    <scope>NUCLEOTIDE SEQUENCE [LARGE SCALE GENOMIC DNA]</scope>
    <source>
        <strain evidence="2 3">DSM 27148</strain>
    </source>
</reference>
<sequence length="114" mass="12765">MKISEVCELLEAKIICDTKQDHTLVEKGYSSDLMSDVLTLDTDHLLLITGMCNLQTIRTAEMAEVRYVVFVRNKKATKEMIALATEHGICLMESPYTMFKASGLLFSAGLKPVY</sequence>
<dbReference type="EMBL" id="RAPN01000003">
    <property type="protein sequence ID" value="RKD87899.1"/>
    <property type="molecule type" value="Genomic_DNA"/>
</dbReference>
<accession>A0A419VXJ4</accession>
<organism evidence="2 3">
    <name type="scientific">Mangrovibacterium diazotrophicum</name>
    <dbReference type="NCBI Taxonomy" id="1261403"/>
    <lineage>
        <taxon>Bacteria</taxon>
        <taxon>Pseudomonadati</taxon>
        <taxon>Bacteroidota</taxon>
        <taxon>Bacteroidia</taxon>
        <taxon>Marinilabiliales</taxon>
        <taxon>Prolixibacteraceae</taxon>
        <taxon>Mangrovibacterium</taxon>
    </lineage>
</organism>
<comment type="subunit">
    <text evidence="1">Homohexamer.</text>
</comment>
<comment type="caution">
    <text evidence="2">The sequence shown here is derived from an EMBL/GenBank/DDBJ whole genome shotgun (WGS) entry which is preliminary data.</text>
</comment>
<protein>
    <recommendedName>
        <fullName evidence="4">DRTGG domain-containing protein</fullName>
    </recommendedName>
</protein>
<dbReference type="SUPFAM" id="SSF75138">
    <property type="entry name" value="HprK N-terminal domain-like"/>
    <property type="match status" value="1"/>
</dbReference>
<dbReference type="Proteomes" id="UP000283387">
    <property type="component" value="Unassembled WGS sequence"/>
</dbReference>
<proteinExistence type="predicted"/>
<dbReference type="OrthoDB" id="9800390at2"/>
<gene>
    <name evidence="2" type="ORF">BC643_3907</name>
</gene>